<evidence type="ECO:0000313" key="2">
    <source>
        <dbReference type="EMBL" id="MFD2098541.1"/>
    </source>
</evidence>
<evidence type="ECO:0000256" key="1">
    <source>
        <dbReference type="SAM" id="Phobius"/>
    </source>
</evidence>
<name>A0ABW4XSN3_9FLAO</name>
<sequence>MIKFFRKIRQNLLSEGKTGKYLKYAMGEIVLVVIGILIALQINNWNENSKKLRQEQEILTNLKQDFEFNLQELQAVLESNIKNISSSKMVLNHTGNRFSEDFDIDPILSDVASSVYYYPKNGFLSDLINSGNLGIIQNSQLRNRLTSWTPRLQDLDLRQEAHKEFQNHTISYIIENGSWLKADQVTDDPTIETLGFPSSGFDVDNNLLLKKIEFENMVENQAVFLEIMNERLRVCLALNEEILELLNTEIKK</sequence>
<dbReference type="InterPro" id="IPR045749">
    <property type="entry name" value="DUF6090"/>
</dbReference>
<dbReference type="Pfam" id="PF19578">
    <property type="entry name" value="DUF6090"/>
    <property type="match status" value="1"/>
</dbReference>
<keyword evidence="1" id="KW-0812">Transmembrane</keyword>
<organism evidence="2 3">
    <name type="scientific">Flagellimonas iocasae</name>
    <dbReference type="NCBI Taxonomy" id="2055905"/>
    <lineage>
        <taxon>Bacteria</taxon>
        <taxon>Pseudomonadati</taxon>
        <taxon>Bacteroidota</taxon>
        <taxon>Flavobacteriia</taxon>
        <taxon>Flavobacteriales</taxon>
        <taxon>Flavobacteriaceae</taxon>
        <taxon>Flagellimonas</taxon>
    </lineage>
</organism>
<proteinExistence type="predicted"/>
<reference evidence="3" key="1">
    <citation type="journal article" date="2019" name="Int. J. Syst. Evol. Microbiol.">
        <title>The Global Catalogue of Microorganisms (GCM) 10K type strain sequencing project: providing services to taxonomists for standard genome sequencing and annotation.</title>
        <authorList>
            <consortium name="The Broad Institute Genomics Platform"/>
            <consortium name="The Broad Institute Genome Sequencing Center for Infectious Disease"/>
            <person name="Wu L."/>
            <person name="Ma J."/>
        </authorList>
    </citation>
    <scope>NUCLEOTIDE SEQUENCE [LARGE SCALE GENOMIC DNA]</scope>
    <source>
        <strain evidence="3">JCM 3389</strain>
    </source>
</reference>
<keyword evidence="1" id="KW-0472">Membrane</keyword>
<dbReference type="RefSeq" id="WP_379829317.1">
    <property type="nucleotide sequence ID" value="NZ_JBHUHU010000001.1"/>
</dbReference>
<keyword evidence="3" id="KW-1185">Reference proteome</keyword>
<protein>
    <submittedName>
        <fullName evidence="2">DUF6090 family protein</fullName>
    </submittedName>
</protein>
<comment type="caution">
    <text evidence="2">The sequence shown here is derived from an EMBL/GenBank/DDBJ whole genome shotgun (WGS) entry which is preliminary data.</text>
</comment>
<accession>A0ABW4XSN3</accession>
<dbReference type="Proteomes" id="UP001597342">
    <property type="component" value="Unassembled WGS sequence"/>
</dbReference>
<dbReference type="EMBL" id="JBHUHU010000001">
    <property type="protein sequence ID" value="MFD2098541.1"/>
    <property type="molecule type" value="Genomic_DNA"/>
</dbReference>
<feature type="transmembrane region" description="Helical" evidence="1">
    <location>
        <begin position="21"/>
        <end position="42"/>
    </location>
</feature>
<evidence type="ECO:0000313" key="3">
    <source>
        <dbReference type="Proteomes" id="UP001597342"/>
    </source>
</evidence>
<gene>
    <name evidence="2" type="ORF">ACFSJE_02065</name>
</gene>
<keyword evidence="1" id="KW-1133">Transmembrane helix</keyword>